<protein>
    <submittedName>
        <fullName evidence="1">Uncharacterized protein</fullName>
    </submittedName>
</protein>
<dbReference type="EMBL" id="SJPN01000004">
    <property type="protein sequence ID" value="TWU02399.1"/>
    <property type="molecule type" value="Genomic_DNA"/>
</dbReference>
<reference evidence="1 2" key="1">
    <citation type="submission" date="2019-02" db="EMBL/GenBank/DDBJ databases">
        <title>Deep-cultivation of Planctomycetes and their phenomic and genomic characterization uncovers novel biology.</title>
        <authorList>
            <person name="Wiegand S."/>
            <person name="Jogler M."/>
            <person name="Boedeker C."/>
            <person name="Pinto D."/>
            <person name="Vollmers J."/>
            <person name="Rivas-Marin E."/>
            <person name="Kohn T."/>
            <person name="Peeters S.H."/>
            <person name="Heuer A."/>
            <person name="Rast P."/>
            <person name="Oberbeckmann S."/>
            <person name="Bunk B."/>
            <person name="Jeske O."/>
            <person name="Meyerdierks A."/>
            <person name="Storesund J.E."/>
            <person name="Kallscheuer N."/>
            <person name="Luecker S."/>
            <person name="Lage O.M."/>
            <person name="Pohl T."/>
            <person name="Merkel B.J."/>
            <person name="Hornburger P."/>
            <person name="Mueller R.-W."/>
            <person name="Bruemmer F."/>
            <person name="Labrenz M."/>
            <person name="Spormann A.M."/>
            <person name="Op Den Camp H."/>
            <person name="Overmann J."/>
            <person name="Amann R."/>
            <person name="Jetten M.S.M."/>
            <person name="Mascher T."/>
            <person name="Medema M.H."/>
            <person name="Devos D.P."/>
            <person name="Kaster A.-K."/>
            <person name="Ovreas L."/>
            <person name="Rohde M."/>
            <person name="Galperin M.Y."/>
            <person name="Jogler C."/>
        </authorList>
    </citation>
    <scope>NUCLEOTIDE SEQUENCE [LARGE SCALE GENOMIC DNA]</scope>
    <source>
        <strain evidence="1 2">Pla52n</strain>
    </source>
</reference>
<sequence length="130" mass="15064">MIDCRSTLRVENVSEALEFSHKTFANTFGRRFFGRGKPTAMVLRLPLHAIDVERRATILQHQWQAGPFRPPMRSAAQRSRQRRGYVKCPLVDADFHQDTAVFHADRNEQRTDVSESRFGQHAGLLRQWST</sequence>
<evidence type="ECO:0000313" key="2">
    <source>
        <dbReference type="Proteomes" id="UP000320176"/>
    </source>
</evidence>
<accession>A0A5C6ASY6</accession>
<name>A0A5C6ASY6_9BACT</name>
<organism evidence="1 2">
    <name type="scientific">Stieleria varia</name>
    <dbReference type="NCBI Taxonomy" id="2528005"/>
    <lineage>
        <taxon>Bacteria</taxon>
        <taxon>Pseudomonadati</taxon>
        <taxon>Planctomycetota</taxon>
        <taxon>Planctomycetia</taxon>
        <taxon>Pirellulales</taxon>
        <taxon>Pirellulaceae</taxon>
        <taxon>Stieleria</taxon>
    </lineage>
</organism>
<comment type="caution">
    <text evidence="1">The sequence shown here is derived from an EMBL/GenBank/DDBJ whole genome shotgun (WGS) entry which is preliminary data.</text>
</comment>
<evidence type="ECO:0000313" key="1">
    <source>
        <dbReference type="EMBL" id="TWU02399.1"/>
    </source>
</evidence>
<dbReference type="Proteomes" id="UP000320176">
    <property type="component" value="Unassembled WGS sequence"/>
</dbReference>
<dbReference type="AlphaFoldDB" id="A0A5C6ASY6"/>
<gene>
    <name evidence="1" type="ORF">Pla52n_34490</name>
</gene>
<proteinExistence type="predicted"/>
<keyword evidence="2" id="KW-1185">Reference proteome</keyword>